<feature type="transmembrane region" description="Helical" evidence="5">
    <location>
        <begin position="299"/>
        <end position="325"/>
    </location>
</feature>
<dbReference type="GO" id="GO:0015291">
    <property type="term" value="F:secondary active transmembrane transporter activity"/>
    <property type="evidence" value="ECO:0007669"/>
    <property type="project" value="UniProtKB-ARBA"/>
</dbReference>
<feature type="transmembrane region" description="Helical" evidence="5">
    <location>
        <begin position="138"/>
        <end position="156"/>
    </location>
</feature>
<dbReference type="OrthoDB" id="2250022at2759"/>
<sequence>MPRLSMLPRTSRIVALCSAANFINAADRVIMPIAIVPMTDEYKWNLPTQGWILSAFAFGYFASQIVGACTVNRFGCKTVLMSAVLLWSVSTVITPLLVHSVPLLVTCRVILGLGEGIGLPVIFHLFAHSVPAEERSRAFGYLVAAGSVGQVVASILCPRVHWQTGFYLFGTIGIFWTLLWMILYQESKTQEEIPLFVPKVTQNRVVRWTELIAHWPLWSLYIAHFAMNWSNYIIMQWLPTYLSRNLSANTESISLTALPYVVNSLVGIVAGHSADNLIQKRWPILSVRRLMTNIGLIGPGAFLLAFCAVNNLLLAVIFVSISMGLCACNSAGHLSNHADVAPNHAGITFAISNTIATIPGILCGPLTAELVTASSGRWMPVFVLAAAINFTGAIIYQGHSAALPVVSSSKFFY</sequence>
<dbReference type="InterPro" id="IPR036259">
    <property type="entry name" value="MFS_trans_sf"/>
</dbReference>
<dbReference type="PROSITE" id="PS50850">
    <property type="entry name" value="MFS"/>
    <property type="match status" value="1"/>
</dbReference>
<feature type="transmembrane region" description="Helical" evidence="5">
    <location>
        <begin position="258"/>
        <end position="278"/>
    </location>
</feature>
<evidence type="ECO:0000313" key="7">
    <source>
        <dbReference type="Proteomes" id="UP000694866"/>
    </source>
</evidence>
<keyword evidence="2 5" id="KW-0812">Transmembrane</keyword>
<dbReference type="RefSeq" id="XP_011298686.1">
    <property type="nucleotide sequence ID" value="XM_011300384.1"/>
</dbReference>
<dbReference type="PANTHER" id="PTHR11662:SF40">
    <property type="entry name" value="MAJOR FACILITATOR SUPERFAMILY (MFS) PROFILE DOMAIN-CONTAINING PROTEIN"/>
    <property type="match status" value="1"/>
</dbReference>
<keyword evidence="7" id="KW-1185">Reference proteome</keyword>
<feature type="transmembrane region" description="Helical" evidence="5">
    <location>
        <begin position="378"/>
        <end position="396"/>
    </location>
</feature>
<evidence type="ECO:0000256" key="1">
    <source>
        <dbReference type="ARBA" id="ARBA00004141"/>
    </source>
</evidence>
<evidence type="ECO:0000256" key="5">
    <source>
        <dbReference type="SAM" id="Phobius"/>
    </source>
</evidence>
<name>A0A9R1SX14_9HYME</name>
<protein>
    <submittedName>
        <fullName evidence="8">Probable anion transporter 2, chloroplastic</fullName>
    </submittedName>
</protein>
<dbReference type="GO" id="GO:0016020">
    <property type="term" value="C:membrane"/>
    <property type="evidence" value="ECO:0007669"/>
    <property type="project" value="UniProtKB-SubCell"/>
</dbReference>
<dbReference type="CDD" id="cd17380">
    <property type="entry name" value="MFS_SLC17A9_like"/>
    <property type="match status" value="1"/>
</dbReference>
<accession>A0A9R1SX14</accession>
<dbReference type="GeneID" id="105263892"/>
<keyword evidence="3 5" id="KW-1133">Transmembrane helix</keyword>
<dbReference type="FunFam" id="1.20.1250.20:FF:000452">
    <property type="entry name" value="sialin-like isoform X1"/>
    <property type="match status" value="1"/>
</dbReference>
<dbReference type="InterPro" id="IPR020846">
    <property type="entry name" value="MFS_dom"/>
</dbReference>
<evidence type="ECO:0000259" key="6">
    <source>
        <dbReference type="PROSITE" id="PS50850"/>
    </source>
</evidence>
<dbReference type="InterPro" id="IPR050382">
    <property type="entry name" value="MFS_Na/Anion_cotransporter"/>
</dbReference>
<evidence type="ECO:0000256" key="2">
    <source>
        <dbReference type="ARBA" id="ARBA00022692"/>
    </source>
</evidence>
<dbReference type="InterPro" id="IPR044777">
    <property type="entry name" value="SLC17A9-like"/>
</dbReference>
<dbReference type="GO" id="GO:0006820">
    <property type="term" value="P:monoatomic anion transport"/>
    <property type="evidence" value="ECO:0007669"/>
    <property type="project" value="TreeGrafter"/>
</dbReference>
<organism evidence="7 8">
    <name type="scientific">Fopius arisanus</name>
    <dbReference type="NCBI Taxonomy" id="64838"/>
    <lineage>
        <taxon>Eukaryota</taxon>
        <taxon>Metazoa</taxon>
        <taxon>Ecdysozoa</taxon>
        <taxon>Arthropoda</taxon>
        <taxon>Hexapoda</taxon>
        <taxon>Insecta</taxon>
        <taxon>Pterygota</taxon>
        <taxon>Neoptera</taxon>
        <taxon>Endopterygota</taxon>
        <taxon>Hymenoptera</taxon>
        <taxon>Apocrita</taxon>
        <taxon>Ichneumonoidea</taxon>
        <taxon>Braconidae</taxon>
        <taxon>Opiinae</taxon>
        <taxon>Fopius</taxon>
    </lineage>
</organism>
<dbReference type="PANTHER" id="PTHR11662">
    <property type="entry name" value="SOLUTE CARRIER FAMILY 17"/>
    <property type="match status" value="1"/>
</dbReference>
<gene>
    <name evidence="8" type="primary">LOC105263892</name>
</gene>
<feature type="transmembrane region" description="Helical" evidence="5">
    <location>
        <begin position="78"/>
        <end position="97"/>
    </location>
</feature>
<evidence type="ECO:0000256" key="4">
    <source>
        <dbReference type="ARBA" id="ARBA00023136"/>
    </source>
</evidence>
<dbReference type="Pfam" id="PF07690">
    <property type="entry name" value="MFS_1"/>
    <property type="match status" value="1"/>
</dbReference>
<keyword evidence="4 5" id="KW-0472">Membrane</keyword>
<proteinExistence type="predicted"/>
<dbReference type="KEGG" id="fas:105263892"/>
<feature type="domain" description="Major facilitator superfamily (MFS) profile" evidence="6">
    <location>
        <begin position="13"/>
        <end position="413"/>
    </location>
</feature>
<dbReference type="InterPro" id="IPR011701">
    <property type="entry name" value="MFS"/>
</dbReference>
<reference evidence="8" key="1">
    <citation type="submission" date="2025-08" db="UniProtKB">
        <authorList>
            <consortium name="RefSeq"/>
        </authorList>
    </citation>
    <scope>IDENTIFICATION</scope>
    <source>
        <strain evidence="8">USDA-PBARC FA_bdor</strain>
        <tissue evidence="8">Whole organism</tissue>
    </source>
</reference>
<feature type="transmembrane region" description="Helical" evidence="5">
    <location>
        <begin position="217"/>
        <end position="238"/>
    </location>
</feature>
<dbReference type="AlphaFoldDB" id="A0A9R1SX14"/>
<comment type="subcellular location">
    <subcellularLocation>
        <location evidence="1">Membrane</location>
        <topology evidence="1">Multi-pass membrane protein</topology>
    </subcellularLocation>
</comment>
<evidence type="ECO:0000256" key="3">
    <source>
        <dbReference type="ARBA" id="ARBA00022989"/>
    </source>
</evidence>
<feature type="transmembrane region" description="Helical" evidence="5">
    <location>
        <begin position="345"/>
        <end position="366"/>
    </location>
</feature>
<evidence type="ECO:0000313" key="8">
    <source>
        <dbReference type="RefSeq" id="XP_011298686.1"/>
    </source>
</evidence>
<dbReference type="Gene3D" id="1.20.1250.20">
    <property type="entry name" value="MFS general substrate transporter like domains"/>
    <property type="match status" value="2"/>
</dbReference>
<feature type="transmembrane region" description="Helical" evidence="5">
    <location>
        <begin position="162"/>
        <end position="183"/>
    </location>
</feature>
<dbReference type="Proteomes" id="UP000694866">
    <property type="component" value="Unplaced"/>
</dbReference>
<feature type="transmembrane region" description="Helical" evidence="5">
    <location>
        <begin position="49"/>
        <end position="71"/>
    </location>
</feature>
<dbReference type="SUPFAM" id="SSF103473">
    <property type="entry name" value="MFS general substrate transporter"/>
    <property type="match status" value="1"/>
</dbReference>
<feature type="transmembrane region" description="Helical" evidence="5">
    <location>
        <begin position="103"/>
        <end position="126"/>
    </location>
</feature>